<keyword evidence="1" id="KW-0812">Transmembrane</keyword>
<accession>A0A8S9J7N8</accession>
<comment type="caution">
    <text evidence="2">The sequence shown here is derived from an EMBL/GenBank/DDBJ whole genome shotgun (WGS) entry which is preliminary data.</text>
</comment>
<feature type="transmembrane region" description="Helical" evidence="1">
    <location>
        <begin position="21"/>
        <end position="41"/>
    </location>
</feature>
<evidence type="ECO:0000313" key="3">
    <source>
        <dbReference type="Proteomes" id="UP000712281"/>
    </source>
</evidence>
<name>A0A8S9J7N8_BRACR</name>
<reference evidence="2" key="1">
    <citation type="submission" date="2019-12" db="EMBL/GenBank/DDBJ databases">
        <title>Genome sequencing and annotation of Brassica cretica.</title>
        <authorList>
            <person name="Studholme D.J."/>
            <person name="Sarris P.F."/>
        </authorList>
    </citation>
    <scope>NUCLEOTIDE SEQUENCE</scope>
    <source>
        <strain evidence="2">PFS-001/15</strain>
        <tissue evidence="2">Leaf</tissue>
    </source>
</reference>
<gene>
    <name evidence="2" type="ORF">F2Q68_00006675</name>
</gene>
<dbReference type="Proteomes" id="UP000712281">
    <property type="component" value="Unassembled WGS sequence"/>
</dbReference>
<dbReference type="AlphaFoldDB" id="A0A8S9J7N8"/>
<organism evidence="2 3">
    <name type="scientific">Brassica cretica</name>
    <name type="common">Mustard</name>
    <dbReference type="NCBI Taxonomy" id="69181"/>
    <lineage>
        <taxon>Eukaryota</taxon>
        <taxon>Viridiplantae</taxon>
        <taxon>Streptophyta</taxon>
        <taxon>Embryophyta</taxon>
        <taxon>Tracheophyta</taxon>
        <taxon>Spermatophyta</taxon>
        <taxon>Magnoliopsida</taxon>
        <taxon>eudicotyledons</taxon>
        <taxon>Gunneridae</taxon>
        <taxon>Pentapetalae</taxon>
        <taxon>rosids</taxon>
        <taxon>malvids</taxon>
        <taxon>Brassicales</taxon>
        <taxon>Brassicaceae</taxon>
        <taxon>Brassiceae</taxon>
        <taxon>Brassica</taxon>
    </lineage>
</organism>
<evidence type="ECO:0000256" key="1">
    <source>
        <dbReference type="SAM" id="Phobius"/>
    </source>
</evidence>
<proteinExistence type="predicted"/>
<sequence length="56" mass="6138">MCSEQKNFKEPTVIESTGIDILVSVGGCVSVVWLLFVLPTLTPTPTLPQPHIVVRF</sequence>
<keyword evidence="1" id="KW-0472">Membrane</keyword>
<dbReference type="EMBL" id="QGKW02001660">
    <property type="protein sequence ID" value="KAF2577207.1"/>
    <property type="molecule type" value="Genomic_DNA"/>
</dbReference>
<keyword evidence="1" id="KW-1133">Transmembrane helix</keyword>
<protein>
    <submittedName>
        <fullName evidence="2">Uncharacterized protein</fullName>
    </submittedName>
</protein>
<evidence type="ECO:0000313" key="2">
    <source>
        <dbReference type="EMBL" id="KAF2577207.1"/>
    </source>
</evidence>